<gene>
    <name evidence="4" type="ORF">EAF64_18375</name>
</gene>
<dbReference type="FunFam" id="3.40.50.1820:FF:000089">
    <property type="entry name" value="Alpha/beta hydrolase"/>
    <property type="match status" value="1"/>
</dbReference>
<organism evidence="4 5">
    <name type="scientific">Halorientalis pallida</name>
    <dbReference type="NCBI Taxonomy" id="2479928"/>
    <lineage>
        <taxon>Archaea</taxon>
        <taxon>Methanobacteriati</taxon>
        <taxon>Methanobacteriota</taxon>
        <taxon>Stenosarchaea group</taxon>
        <taxon>Halobacteria</taxon>
        <taxon>Halobacteriales</taxon>
        <taxon>Haloarculaceae</taxon>
        <taxon>Halorientalis</taxon>
    </lineage>
</organism>
<comment type="caution">
    <text evidence="4">The sequence shown here is derived from an EMBL/GenBank/DDBJ whole genome shotgun (WGS) entry which is preliminary data.</text>
</comment>
<comment type="similarity">
    <text evidence="1">Belongs to the 'GDXG' lipolytic enzyme family.</text>
</comment>
<feature type="domain" description="Alpha/beta hydrolase fold-3" evidence="3">
    <location>
        <begin position="80"/>
        <end position="289"/>
    </location>
</feature>
<dbReference type="PANTHER" id="PTHR48081">
    <property type="entry name" value="AB HYDROLASE SUPERFAMILY PROTEIN C4A8.06C"/>
    <property type="match status" value="1"/>
</dbReference>
<evidence type="ECO:0000256" key="1">
    <source>
        <dbReference type="ARBA" id="ARBA00010515"/>
    </source>
</evidence>
<dbReference type="Gene3D" id="3.40.50.1820">
    <property type="entry name" value="alpha/beta hydrolase"/>
    <property type="match status" value="1"/>
</dbReference>
<dbReference type="PANTHER" id="PTHR48081:SF8">
    <property type="entry name" value="ALPHA_BETA HYDROLASE FOLD-3 DOMAIN-CONTAINING PROTEIN-RELATED"/>
    <property type="match status" value="1"/>
</dbReference>
<dbReference type="AlphaFoldDB" id="A0A498KXY5"/>
<evidence type="ECO:0000259" key="3">
    <source>
        <dbReference type="Pfam" id="PF07859"/>
    </source>
</evidence>
<dbReference type="SUPFAM" id="SSF53474">
    <property type="entry name" value="alpha/beta-Hydrolases"/>
    <property type="match status" value="1"/>
</dbReference>
<dbReference type="PROSITE" id="PS01173">
    <property type="entry name" value="LIPASE_GDXG_HIS"/>
    <property type="match status" value="1"/>
</dbReference>
<dbReference type="RefSeq" id="WP_129070443.1">
    <property type="nucleotide sequence ID" value="NZ_RDFA01000008.1"/>
</dbReference>
<name>A0A498KXY5_9EURY</name>
<dbReference type="InterPro" id="IPR002168">
    <property type="entry name" value="Lipase_GDXG_HIS_AS"/>
</dbReference>
<dbReference type="Pfam" id="PF07859">
    <property type="entry name" value="Abhydrolase_3"/>
    <property type="match status" value="1"/>
</dbReference>
<reference evidence="4 5" key="1">
    <citation type="submission" date="2019-01" db="EMBL/GenBank/DDBJ databases">
        <title>Halorientalis sp. F13-25 a new haloarchaeum isolated from hypersaline water.</title>
        <authorList>
            <person name="Ana D.-V."/>
            <person name="Cristina S.-P."/>
            <person name="Antonio V."/>
        </authorList>
    </citation>
    <scope>NUCLEOTIDE SEQUENCE [LARGE SCALE GENOMIC DNA]</scope>
    <source>
        <strain evidence="4 5">F13-25</strain>
    </source>
</reference>
<dbReference type="Proteomes" id="UP000289691">
    <property type="component" value="Unassembled WGS sequence"/>
</dbReference>
<proteinExistence type="inferred from homology"/>
<protein>
    <submittedName>
        <fullName evidence="4">Alpha/beta hydrolase</fullName>
    </submittedName>
</protein>
<dbReference type="InterPro" id="IPR013094">
    <property type="entry name" value="AB_hydrolase_3"/>
</dbReference>
<sequence length="313" mass="33558">MADQPHPQVQAVLQMIDDQPVPPTYAVSVEEARNQLEAMAAMRGGGEDVATVENFEIQGPDGALPVRLYQPDGDGPHPVLVYFHGGGFVIGSLETHDALCRSITNAADCAVLSVDYRLAPEHPFPAAVEDAYAAVEWVAEHGDHVDADTDRIAVGGDSAGANLAAATTLAVQDRGGPELAHQVLIYPAVSSPVLDADFDSYEENAEGYFLETESMEWFVDQYIQDEIHLRNEYFAPLLADDLSGVPPASILTAEFDPLRDEGTVYADRLEDAGVDVTLDHYEDMIHGFATMVGVVDAADDAIGSIAADLDDAF</sequence>
<evidence type="ECO:0000313" key="5">
    <source>
        <dbReference type="Proteomes" id="UP000289691"/>
    </source>
</evidence>
<dbReference type="InterPro" id="IPR050300">
    <property type="entry name" value="GDXG_lipolytic_enzyme"/>
</dbReference>
<dbReference type="EMBL" id="RDFA01000008">
    <property type="protein sequence ID" value="RXK46644.1"/>
    <property type="molecule type" value="Genomic_DNA"/>
</dbReference>
<keyword evidence="2 4" id="KW-0378">Hydrolase</keyword>
<evidence type="ECO:0000313" key="4">
    <source>
        <dbReference type="EMBL" id="RXK46644.1"/>
    </source>
</evidence>
<dbReference type="GO" id="GO:0016787">
    <property type="term" value="F:hydrolase activity"/>
    <property type="evidence" value="ECO:0007669"/>
    <property type="project" value="UniProtKB-KW"/>
</dbReference>
<accession>A0A498KXY5</accession>
<keyword evidence="5" id="KW-1185">Reference proteome</keyword>
<dbReference type="InterPro" id="IPR029058">
    <property type="entry name" value="AB_hydrolase_fold"/>
</dbReference>
<evidence type="ECO:0000256" key="2">
    <source>
        <dbReference type="ARBA" id="ARBA00022801"/>
    </source>
</evidence>
<dbReference type="OrthoDB" id="33195at2157"/>